<dbReference type="Proteomes" id="UP000198858">
    <property type="component" value="Chromosome I"/>
</dbReference>
<name>A0A1H1KVX9_9FLAO</name>
<keyword evidence="1" id="KW-0812">Transmembrane</keyword>
<protein>
    <submittedName>
        <fullName evidence="2">Uncharacterized protein</fullName>
    </submittedName>
</protein>
<keyword evidence="1" id="KW-1133">Transmembrane helix</keyword>
<feature type="transmembrane region" description="Helical" evidence="1">
    <location>
        <begin position="43"/>
        <end position="63"/>
    </location>
</feature>
<reference evidence="2 3" key="1">
    <citation type="submission" date="2016-10" db="EMBL/GenBank/DDBJ databases">
        <authorList>
            <person name="Varghese N."/>
            <person name="Submissions S."/>
        </authorList>
    </citation>
    <scope>NUCLEOTIDE SEQUENCE [LARGE SCALE GENOMIC DNA]</scope>
    <source>
        <strain evidence="2 3">Mar_2010_102</strain>
    </source>
</reference>
<feature type="transmembrane region" description="Helical" evidence="1">
    <location>
        <begin position="97"/>
        <end position="118"/>
    </location>
</feature>
<keyword evidence="3" id="KW-1185">Reference proteome</keyword>
<evidence type="ECO:0000313" key="2">
    <source>
        <dbReference type="EMBL" id="SDR66190.1"/>
    </source>
</evidence>
<proteinExistence type="predicted"/>
<evidence type="ECO:0000256" key="1">
    <source>
        <dbReference type="SAM" id="Phobius"/>
    </source>
</evidence>
<gene>
    <name evidence="2" type="ORF">SAMN04488552_0254</name>
</gene>
<organism evidence="2 3">
    <name type="scientific">Christiangramia echinicola</name>
    <dbReference type="NCBI Taxonomy" id="279359"/>
    <lineage>
        <taxon>Bacteria</taxon>
        <taxon>Pseudomonadati</taxon>
        <taxon>Bacteroidota</taxon>
        <taxon>Flavobacteriia</taxon>
        <taxon>Flavobacteriales</taxon>
        <taxon>Flavobacteriaceae</taxon>
        <taxon>Christiangramia</taxon>
    </lineage>
</organism>
<feature type="transmembrane region" description="Helical" evidence="1">
    <location>
        <begin position="130"/>
        <end position="151"/>
    </location>
</feature>
<dbReference type="EMBL" id="LT629745">
    <property type="protein sequence ID" value="SDR66190.1"/>
    <property type="molecule type" value="Genomic_DNA"/>
</dbReference>
<accession>A0A1H1KVX9</accession>
<feature type="transmembrane region" description="Helical" evidence="1">
    <location>
        <begin position="70"/>
        <end position="91"/>
    </location>
</feature>
<feature type="transmembrane region" description="Helical" evidence="1">
    <location>
        <begin position="7"/>
        <end position="31"/>
    </location>
</feature>
<keyword evidence="1" id="KW-0472">Membrane</keyword>
<dbReference type="AlphaFoldDB" id="A0A1H1KVX9"/>
<evidence type="ECO:0000313" key="3">
    <source>
        <dbReference type="Proteomes" id="UP000198858"/>
    </source>
</evidence>
<sequence>MSQYLKFILELILIVFIVLFFYVLTIDLFIFNRAFLEFAYLSWLFYLLPILLSLIFLLGAVFFKNYLFKGILIVLSNSYLALSFFMILGVYCEEEKNLSSIHILIVILISLLLGGIHFKKLLPGLPRHYIFLVGFASIIVLADLYFTLISYDLFYVNLMTFLEIIYQR</sequence>